<dbReference type="GO" id="GO:0071555">
    <property type="term" value="P:cell wall organization"/>
    <property type="evidence" value="ECO:0007669"/>
    <property type="project" value="UniProtKB-KW"/>
</dbReference>
<accession>A0A558CL31</accession>
<dbReference type="SMART" id="SM00644">
    <property type="entry name" value="Ami_2"/>
    <property type="match status" value="1"/>
</dbReference>
<dbReference type="GO" id="GO:0008745">
    <property type="term" value="F:N-acetylmuramoyl-L-alanine amidase activity"/>
    <property type="evidence" value="ECO:0007669"/>
    <property type="project" value="UniProtKB-EC"/>
</dbReference>
<feature type="chain" id="PRO_5038883800" description="N-acetylmuramoyl-L-alanine amidase" evidence="6">
    <location>
        <begin position="24"/>
        <end position="650"/>
    </location>
</feature>
<dbReference type="FunFam" id="3.40.80.10:FF:000006">
    <property type="entry name" value="N-acetylmuramoyl-L-alanine amidase"/>
    <property type="match status" value="1"/>
</dbReference>
<dbReference type="EMBL" id="VJWX01000153">
    <property type="protein sequence ID" value="TVT49461.1"/>
    <property type="molecule type" value="Genomic_DNA"/>
</dbReference>
<keyword evidence="3" id="KW-0378">Hydrolase</keyword>
<gene>
    <name evidence="8" type="ORF">FNH05_16875</name>
</gene>
<evidence type="ECO:0000313" key="8">
    <source>
        <dbReference type="EMBL" id="TVT49461.1"/>
    </source>
</evidence>
<dbReference type="PROSITE" id="PS51318">
    <property type="entry name" value="TAT"/>
    <property type="match status" value="1"/>
</dbReference>
<evidence type="ECO:0000256" key="4">
    <source>
        <dbReference type="ARBA" id="ARBA00023316"/>
    </source>
</evidence>
<dbReference type="GO" id="GO:0009254">
    <property type="term" value="P:peptidoglycan turnover"/>
    <property type="evidence" value="ECO:0007669"/>
    <property type="project" value="TreeGrafter"/>
</dbReference>
<dbReference type="InterPro" id="IPR002502">
    <property type="entry name" value="Amidase_domain"/>
</dbReference>
<sequence>MDPFTRRTALRVAAAGTAGLATATTAATGSAQASVAGGQRQRAFAEAAAEFGVPEPVLLGVSYLKSRWDHHGGAPSTAAGFGPMHLTDLRTAAAGGSHHDKGSEDPRADDARPALHPASPAVTGPDPALQTVDLAAELTGVAPATVRTDPVQNIRGGAAVLARYQRELGNTGSDPADWYGAVARYSGAADSTAAAFFADEVYGVIGAGAERVTDDGQTVRLDALPGITPARIQLRGLGLPAADRGAVEAPPGVSCEWIPAPYQDLGNGDYGNHDKAERPWSQRITHIVIHDTECTYDVALGLVQDPKYLAWHYTIRSSDGHIAQHVLTKDVGWHAGNWYLNAKSIGIEHEGFGAQGTWYTEAMYRTSAKLVRYLADRYEIPLDRQHILGHDTVPGPTPGTVKGMHWDPGPYWDWAHYFELLGAPLCPWPPRQNTGLVQIRPDFSRNRPGYTGCDNTAPGAVCPSLGSSAVILHSEPSEDAPLLLDPGLHPDGSPSTMDVADVGSRVSTGQHYAVAEIRGDWTAIWFLGQKGWFHNPPGARAAHPALGMVVTPRPGLDSIPVYGRAYPEAEAYPPGITPQSVVPLQYTMPAGQRYAAGPVLDSEYFWATTFDPASHVVVRGKTRYVQVQFGHRVAYVKRDDVVLSPARPVG</sequence>
<dbReference type="SUPFAM" id="SSF55846">
    <property type="entry name" value="N-acetylmuramoyl-L-alanine amidase-like"/>
    <property type="match status" value="1"/>
</dbReference>
<dbReference type="GO" id="GO:0009253">
    <property type="term" value="P:peptidoglycan catabolic process"/>
    <property type="evidence" value="ECO:0007669"/>
    <property type="project" value="InterPro"/>
</dbReference>
<keyword evidence="6" id="KW-0732">Signal</keyword>
<dbReference type="InterPro" id="IPR006311">
    <property type="entry name" value="TAT_signal"/>
</dbReference>
<name>A0A558CL31_9PSEU</name>
<protein>
    <recommendedName>
        <fullName evidence="2">N-acetylmuramoyl-L-alanine amidase</fullName>
        <ecNumber evidence="2">3.5.1.28</ecNumber>
    </recommendedName>
</protein>
<evidence type="ECO:0000256" key="5">
    <source>
        <dbReference type="SAM" id="MobiDB-lite"/>
    </source>
</evidence>
<dbReference type="Pfam" id="PF01510">
    <property type="entry name" value="Amidase_2"/>
    <property type="match status" value="1"/>
</dbReference>
<keyword evidence="9" id="KW-1185">Reference proteome</keyword>
<evidence type="ECO:0000313" key="9">
    <source>
        <dbReference type="Proteomes" id="UP000320011"/>
    </source>
</evidence>
<dbReference type="OrthoDB" id="66275at2"/>
<feature type="region of interest" description="Disordered" evidence="5">
    <location>
        <begin position="92"/>
        <end position="126"/>
    </location>
</feature>
<reference evidence="8 9" key="2">
    <citation type="submission" date="2019-08" db="EMBL/GenBank/DDBJ databases">
        <title>Amycolatopsis acidicola sp. nov., isolated from peat swamp forest soil.</title>
        <authorList>
            <person name="Srisuk N."/>
        </authorList>
    </citation>
    <scope>NUCLEOTIDE SEQUENCE [LARGE SCALE GENOMIC DNA]</scope>
    <source>
        <strain evidence="8 9">TBRC 6029</strain>
    </source>
</reference>
<dbReference type="InterPro" id="IPR036505">
    <property type="entry name" value="Amidase/PGRP_sf"/>
</dbReference>
<dbReference type="PANTHER" id="PTHR30417">
    <property type="entry name" value="N-ACETYLMURAMOYL-L-ALANINE AMIDASE AMID"/>
    <property type="match status" value="1"/>
</dbReference>
<dbReference type="Gene3D" id="3.40.80.10">
    <property type="entry name" value="Peptidoglycan recognition protein-like"/>
    <property type="match status" value="1"/>
</dbReference>
<dbReference type="RefSeq" id="WP_144589306.1">
    <property type="nucleotide sequence ID" value="NZ_VJWX01000153.1"/>
</dbReference>
<comment type="catalytic activity">
    <reaction evidence="1">
        <text>Hydrolyzes the link between N-acetylmuramoyl residues and L-amino acid residues in certain cell-wall glycopeptides.</text>
        <dbReference type="EC" id="3.5.1.28"/>
    </reaction>
</comment>
<reference evidence="8 9" key="1">
    <citation type="submission" date="2019-07" db="EMBL/GenBank/DDBJ databases">
        <authorList>
            <person name="Duangmal K."/>
            <person name="Teo W.F.A."/>
        </authorList>
    </citation>
    <scope>NUCLEOTIDE SEQUENCE [LARGE SCALE GENOMIC DNA]</scope>
    <source>
        <strain evidence="8 9">TBRC 6029</strain>
    </source>
</reference>
<keyword evidence="4" id="KW-0961">Cell wall biogenesis/degradation</keyword>
<evidence type="ECO:0000256" key="6">
    <source>
        <dbReference type="SAM" id="SignalP"/>
    </source>
</evidence>
<dbReference type="Proteomes" id="UP000320011">
    <property type="component" value="Unassembled WGS sequence"/>
</dbReference>
<evidence type="ECO:0000256" key="3">
    <source>
        <dbReference type="ARBA" id="ARBA00022801"/>
    </source>
</evidence>
<dbReference type="Gene3D" id="1.10.530.10">
    <property type="match status" value="1"/>
</dbReference>
<feature type="domain" description="N-acetylmuramoyl-L-alanine amidase" evidence="7">
    <location>
        <begin position="270"/>
        <end position="409"/>
    </location>
</feature>
<proteinExistence type="predicted"/>
<evidence type="ECO:0000259" key="7">
    <source>
        <dbReference type="SMART" id="SM00644"/>
    </source>
</evidence>
<dbReference type="EC" id="3.5.1.28" evidence="2"/>
<organism evidence="8 9">
    <name type="scientific">Amycolatopsis rhizosphaerae</name>
    <dbReference type="NCBI Taxonomy" id="2053003"/>
    <lineage>
        <taxon>Bacteria</taxon>
        <taxon>Bacillati</taxon>
        <taxon>Actinomycetota</taxon>
        <taxon>Actinomycetes</taxon>
        <taxon>Pseudonocardiales</taxon>
        <taxon>Pseudonocardiaceae</taxon>
        <taxon>Amycolatopsis</taxon>
    </lineage>
</organism>
<evidence type="ECO:0000256" key="1">
    <source>
        <dbReference type="ARBA" id="ARBA00001561"/>
    </source>
</evidence>
<feature type="signal peptide" evidence="6">
    <location>
        <begin position="1"/>
        <end position="23"/>
    </location>
</feature>
<dbReference type="PANTHER" id="PTHR30417:SF1">
    <property type="entry name" value="N-ACETYLMURAMOYL-L-ALANINE AMIDASE AMID"/>
    <property type="match status" value="1"/>
</dbReference>
<comment type="caution">
    <text evidence="8">The sequence shown here is derived from an EMBL/GenBank/DDBJ whole genome shotgun (WGS) entry which is preliminary data.</text>
</comment>
<feature type="compositionally biased region" description="Basic and acidic residues" evidence="5">
    <location>
        <begin position="97"/>
        <end position="113"/>
    </location>
</feature>
<dbReference type="AlphaFoldDB" id="A0A558CL31"/>
<dbReference type="InterPro" id="IPR051206">
    <property type="entry name" value="NAMLAA_amidase_2"/>
</dbReference>
<dbReference type="CDD" id="cd06583">
    <property type="entry name" value="PGRP"/>
    <property type="match status" value="1"/>
</dbReference>
<evidence type="ECO:0000256" key="2">
    <source>
        <dbReference type="ARBA" id="ARBA00011901"/>
    </source>
</evidence>